<feature type="region of interest" description="Disordered" evidence="1">
    <location>
        <begin position="63"/>
        <end position="86"/>
    </location>
</feature>
<reference evidence="2" key="1">
    <citation type="submission" date="2020-09" db="EMBL/GenBank/DDBJ databases">
        <title>Genome-Enabled Discovery of Anthraquinone Biosynthesis in Senna tora.</title>
        <authorList>
            <person name="Kang S.-H."/>
            <person name="Pandey R.P."/>
            <person name="Lee C.-M."/>
            <person name="Sim J.-S."/>
            <person name="Jeong J.-T."/>
            <person name="Choi B.-S."/>
            <person name="Jung M."/>
            <person name="Ginzburg D."/>
            <person name="Zhao K."/>
            <person name="Won S.Y."/>
            <person name="Oh T.-J."/>
            <person name="Yu Y."/>
            <person name="Kim N.-H."/>
            <person name="Lee O.R."/>
            <person name="Lee T.-H."/>
            <person name="Bashyal P."/>
            <person name="Kim T.-S."/>
            <person name="Lee W.-H."/>
            <person name="Kawkins C."/>
            <person name="Kim C.-K."/>
            <person name="Kim J.S."/>
            <person name="Ahn B.O."/>
            <person name="Rhee S.Y."/>
            <person name="Sohng J.K."/>
        </authorList>
    </citation>
    <scope>NUCLEOTIDE SEQUENCE</scope>
    <source>
        <tissue evidence="2">Leaf</tissue>
    </source>
</reference>
<keyword evidence="3" id="KW-1185">Reference proteome</keyword>
<feature type="compositionally biased region" description="Low complexity" evidence="1">
    <location>
        <begin position="63"/>
        <end position="83"/>
    </location>
</feature>
<evidence type="ECO:0000313" key="3">
    <source>
        <dbReference type="Proteomes" id="UP000634136"/>
    </source>
</evidence>
<accession>A0A834WT56</accession>
<proteinExistence type="predicted"/>
<sequence>MEQIPFCSPRFQLNRNMTKVHYKVCDEQRFTSSNHSTICPLLIHSHQEACRLSFDEEDAAESIEISSTSKRSSAKSSGGLSLSNDGFINVDMKMKKIKMKK</sequence>
<gene>
    <name evidence="2" type="ORF">G2W53_014223</name>
</gene>
<protein>
    <submittedName>
        <fullName evidence="2">Uncharacterized protein</fullName>
    </submittedName>
</protein>
<comment type="caution">
    <text evidence="2">The sequence shown here is derived from an EMBL/GenBank/DDBJ whole genome shotgun (WGS) entry which is preliminary data.</text>
</comment>
<dbReference type="Proteomes" id="UP000634136">
    <property type="component" value="Unassembled WGS sequence"/>
</dbReference>
<evidence type="ECO:0000256" key="1">
    <source>
        <dbReference type="SAM" id="MobiDB-lite"/>
    </source>
</evidence>
<name>A0A834WT56_9FABA</name>
<dbReference type="EMBL" id="JAAIUW010000005">
    <property type="protein sequence ID" value="KAF7831890.1"/>
    <property type="molecule type" value="Genomic_DNA"/>
</dbReference>
<dbReference type="AlphaFoldDB" id="A0A834WT56"/>
<organism evidence="2 3">
    <name type="scientific">Senna tora</name>
    <dbReference type="NCBI Taxonomy" id="362788"/>
    <lineage>
        <taxon>Eukaryota</taxon>
        <taxon>Viridiplantae</taxon>
        <taxon>Streptophyta</taxon>
        <taxon>Embryophyta</taxon>
        <taxon>Tracheophyta</taxon>
        <taxon>Spermatophyta</taxon>
        <taxon>Magnoliopsida</taxon>
        <taxon>eudicotyledons</taxon>
        <taxon>Gunneridae</taxon>
        <taxon>Pentapetalae</taxon>
        <taxon>rosids</taxon>
        <taxon>fabids</taxon>
        <taxon>Fabales</taxon>
        <taxon>Fabaceae</taxon>
        <taxon>Caesalpinioideae</taxon>
        <taxon>Cassia clade</taxon>
        <taxon>Senna</taxon>
    </lineage>
</organism>
<evidence type="ECO:0000313" key="2">
    <source>
        <dbReference type="EMBL" id="KAF7831890.1"/>
    </source>
</evidence>